<sequence length="215" mass="24740">MLVTTAYLGNIQYFGKLAAGARIEAYENFQKQTYRNRAEVMTAAGVRTLSVPVEWDHRAKMPIRAVRIDYKLPWQREHWRTLQAAYSAAPYFDHYAEKLAPFYDSAYRPQTLWQLNEALTRLLLELFGLPDTLRFTEAYRPPVPPDEAVRAGDFREVISHKPRLKRPDPTFSAPEYYQVFADRIPFAPNLSAVDLLFCEGPGAGRIIRESVAARE</sequence>
<keyword evidence="2" id="KW-1185">Reference proteome</keyword>
<proteinExistence type="predicted"/>
<protein>
    <submittedName>
        <fullName evidence="1">WbqC-like protein family</fullName>
    </submittedName>
</protein>
<dbReference type="RefSeq" id="WP_169715529.1">
    <property type="nucleotide sequence ID" value="NZ_UGVL01000001.1"/>
</dbReference>
<evidence type="ECO:0000313" key="2">
    <source>
        <dbReference type="Proteomes" id="UP000255233"/>
    </source>
</evidence>
<dbReference type="Pfam" id="PF08889">
    <property type="entry name" value="WbqC"/>
    <property type="match status" value="1"/>
</dbReference>
<dbReference type="STRING" id="880526.GCA_000427365_01064"/>
<organism evidence="1 2">
    <name type="scientific">Rikenella microfusus</name>
    <dbReference type="NCBI Taxonomy" id="28139"/>
    <lineage>
        <taxon>Bacteria</taxon>
        <taxon>Pseudomonadati</taxon>
        <taxon>Bacteroidota</taxon>
        <taxon>Bacteroidia</taxon>
        <taxon>Bacteroidales</taxon>
        <taxon>Rikenellaceae</taxon>
        <taxon>Rikenella</taxon>
    </lineage>
</organism>
<name>A0A379MNH3_9BACT</name>
<dbReference type="Proteomes" id="UP000255233">
    <property type="component" value="Unassembled WGS sequence"/>
</dbReference>
<dbReference type="EMBL" id="UGVL01000001">
    <property type="protein sequence ID" value="SUE33181.1"/>
    <property type="molecule type" value="Genomic_DNA"/>
</dbReference>
<evidence type="ECO:0000313" key="1">
    <source>
        <dbReference type="EMBL" id="SUE33181.1"/>
    </source>
</evidence>
<dbReference type="InterPro" id="IPR014985">
    <property type="entry name" value="WbqC"/>
</dbReference>
<dbReference type="AlphaFoldDB" id="A0A379MNH3"/>
<reference evidence="1 2" key="1">
    <citation type="submission" date="2018-06" db="EMBL/GenBank/DDBJ databases">
        <authorList>
            <consortium name="Pathogen Informatics"/>
            <person name="Doyle S."/>
        </authorList>
    </citation>
    <scope>NUCLEOTIDE SEQUENCE [LARGE SCALE GENOMIC DNA]</scope>
    <source>
        <strain evidence="1 2">NCTC11190</strain>
    </source>
</reference>
<accession>A0A379MNH3</accession>
<gene>
    <name evidence="1" type="ORF">NCTC11190_00378</name>
</gene>